<evidence type="ECO:0000256" key="3">
    <source>
        <dbReference type="ARBA" id="ARBA00022801"/>
    </source>
</evidence>
<evidence type="ECO:0000313" key="6">
    <source>
        <dbReference type="Proteomes" id="UP000288805"/>
    </source>
</evidence>
<dbReference type="PANTHER" id="PTHR43343">
    <property type="entry name" value="PEPTIDASE S12"/>
    <property type="match status" value="1"/>
</dbReference>
<dbReference type="Pfam" id="PF13365">
    <property type="entry name" value="Trypsin_2"/>
    <property type="match status" value="2"/>
</dbReference>
<dbReference type="EMBL" id="QGNW01001235">
    <property type="protein sequence ID" value="RVW49029.1"/>
    <property type="molecule type" value="Genomic_DNA"/>
</dbReference>
<dbReference type="Pfam" id="PF13180">
    <property type="entry name" value="PDZ_2"/>
    <property type="match status" value="1"/>
</dbReference>
<keyword evidence="2 5" id="KW-0645">Protease</keyword>
<comment type="caution">
    <text evidence="5">The sequence shown here is derived from an EMBL/GenBank/DDBJ whole genome shotgun (WGS) entry which is preliminary data.</text>
</comment>
<gene>
    <name evidence="5" type="primary">DEGP1_5</name>
    <name evidence="5" type="ORF">CK203_080929</name>
</gene>
<evidence type="ECO:0000256" key="1">
    <source>
        <dbReference type="ARBA" id="ARBA00010541"/>
    </source>
</evidence>
<dbReference type="CDD" id="cd00990">
    <property type="entry name" value="cpPDZ_AtDEGP1-like"/>
    <property type="match status" value="1"/>
</dbReference>
<organism evidence="5 6">
    <name type="scientific">Vitis vinifera</name>
    <name type="common">Grape</name>
    <dbReference type="NCBI Taxonomy" id="29760"/>
    <lineage>
        <taxon>Eukaryota</taxon>
        <taxon>Viridiplantae</taxon>
        <taxon>Streptophyta</taxon>
        <taxon>Embryophyta</taxon>
        <taxon>Tracheophyta</taxon>
        <taxon>Spermatophyta</taxon>
        <taxon>Magnoliopsida</taxon>
        <taxon>eudicotyledons</taxon>
        <taxon>Gunneridae</taxon>
        <taxon>Pentapetalae</taxon>
        <taxon>rosids</taxon>
        <taxon>Vitales</taxon>
        <taxon>Vitaceae</taxon>
        <taxon>Viteae</taxon>
        <taxon>Vitis</taxon>
    </lineage>
</organism>
<dbReference type="GO" id="GO:0006508">
    <property type="term" value="P:proteolysis"/>
    <property type="evidence" value="ECO:0007669"/>
    <property type="project" value="UniProtKB-KW"/>
</dbReference>
<proteinExistence type="inferred from homology"/>
<dbReference type="InterPro" id="IPR009003">
    <property type="entry name" value="Peptidase_S1_PA"/>
</dbReference>
<name>A0A438EMQ9_VITVI</name>
<accession>A0A438EMQ9</accession>
<evidence type="ECO:0000259" key="4">
    <source>
        <dbReference type="SMART" id="SM00228"/>
    </source>
</evidence>
<dbReference type="AlphaFoldDB" id="A0A438EMQ9"/>
<dbReference type="Gene3D" id="2.40.10.10">
    <property type="entry name" value="Trypsin-like serine proteases"/>
    <property type="match status" value="1"/>
</dbReference>
<dbReference type="Gene3D" id="2.40.10.120">
    <property type="match status" value="1"/>
</dbReference>
<dbReference type="InterPro" id="IPR043504">
    <property type="entry name" value="Peptidase_S1_PA_chymotrypsin"/>
</dbReference>
<dbReference type="SUPFAM" id="SSF50156">
    <property type="entry name" value="PDZ domain-like"/>
    <property type="match status" value="1"/>
</dbReference>
<dbReference type="InterPro" id="IPR036034">
    <property type="entry name" value="PDZ_sf"/>
</dbReference>
<dbReference type="Gene3D" id="2.30.42.10">
    <property type="match status" value="1"/>
</dbReference>
<keyword evidence="3" id="KW-0378">Hydrolase</keyword>
<dbReference type="InterPro" id="IPR001478">
    <property type="entry name" value="PDZ"/>
</dbReference>
<dbReference type="InterPro" id="IPR001940">
    <property type="entry name" value="Peptidase_S1C"/>
</dbReference>
<dbReference type="PANTHER" id="PTHR43343:SF2">
    <property type="entry name" value="PDZ DOMAIN-CONTAINING PROTEIN"/>
    <property type="match status" value="1"/>
</dbReference>
<reference evidence="5 6" key="1">
    <citation type="journal article" date="2018" name="PLoS Genet.">
        <title>Population sequencing reveals clonal diversity and ancestral inbreeding in the grapevine cultivar Chardonnay.</title>
        <authorList>
            <person name="Roach M.J."/>
            <person name="Johnson D.L."/>
            <person name="Bohlmann J."/>
            <person name="van Vuuren H.J."/>
            <person name="Jones S.J."/>
            <person name="Pretorius I.S."/>
            <person name="Schmidt S.A."/>
            <person name="Borneman A.R."/>
        </authorList>
    </citation>
    <scope>NUCLEOTIDE SEQUENCE [LARGE SCALE GENOMIC DNA]</scope>
    <source>
        <strain evidence="6">cv. Chardonnay</strain>
        <tissue evidence="5">Leaf</tissue>
    </source>
</reference>
<dbReference type="Proteomes" id="UP000288805">
    <property type="component" value="Unassembled WGS sequence"/>
</dbReference>
<protein>
    <submittedName>
        <fullName evidence="5">Protease Do-like 1, chloroplastic</fullName>
    </submittedName>
</protein>
<evidence type="ECO:0000256" key="2">
    <source>
        <dbReference type="ARBA" id="ARBA00022670"/>
    </source>
</evidence>
<dbReference type="InterPro" id="IPR051201">
    <property type="entry name" value="Chloro_Bact_Ser_Proteases"/>
</dbReference>
<dbReference type="InterPro" id="IPR039382">
    <property type="entry name" value="DEGP1/8_PDZ_dom"/>
</dbReference>
<feature type="domain" description="PDZ" evidence="4">
    <location>
        <begin position="430"/>
        <end position="522"/>
    </location>
</feature>
<evidence type="ECO:0000313" key="5">
    <source>
        <dbReference type="EMBL" id="RVW49029.1"/>
    </source>
</evidence>
<dbReference type="SMART" id="SM00228">
    <property type="entry name" value="PDZ"/>
    <property type="match status" value="1"/>
</dbReference>
<sequence length="538" mass="59205">MLPSLRNNLVFSNPYLQGETTTMEDKDMFLLDLPFPLGEGCPFLHLCEFKNPICNQLTLIGVCNNLRLKKTLYGLKQSLRAWFGRFAKLDIAYVVSVISQFMHNPKDVHFQAAYRVLRYLKSTLRKGILFKKSVELSLEAYIDAGWDGLVVDRRLTLGHCTVLEGNLVTWRSKKQIAMASSSVKVQHDPTKHVEVDRHFIIEKLDKGLICTLVTLADQTTYDARVVGFDQDKDVAVLRVDAPKEKLRPIPVGVSADLLVGQKVYAIGNPLIGEQHVHEGHCKPPPPVHEAWSFCYAVFVLLWMWRLQPFSELERGFFLGDLLFCCILLSLGSLLKEKFVAVCSVVSFHWKLRLSNELVAVLTKRDSNEISIPMTAFGFGLDHTLTTGVISGLRREISSAATGRPIQDVIQTDAAINPGNSGGPLLDSSGSLIGINTAIYSPSGASSGVGFSIPVDTVDAPANGPAGKAGLLPTKRDAYGRLILGDIITSVNGKKVSNGSDLYRILDQCKVGDTVTVEVLRGDHIEKIPVLLEPKPDES</sequence>
<dbReference type="PRINTS" id="PR00834">
    <property type="entry name" value="PROTEASES2C"/>
</dbReference>
<dbReference type="GO" id="GO:0004252">
    <property type="term" value="F:serine-type endopeptidase activity"/>
    <property type="evidence" value="ECO:0007669"/>
    <property type="project" value="InterPro"/>
</dbReference>
<comment type="similarity">
    <text evidence="1">Belongs to the peptidase S1C family.</text>
</comment>
<dbReference type="SUPFAM" id="SSF50494">
    <property type="entry name" value="Trypsin-like serine proteases"/>
    <property type="match status" value="1"/>
</dbReference>